<dbReference type="Proteomes" id="UP001195483">
    <property type="component" value="Unassembled WGS sequence"/>
</dbReference>
<dbReference type="PROSITE" id="PS51194">
    <property type="entry name" value="HELICASE_CTER"/>
    <property type="match status" value="1"/>
</dbReference>
<dbReference type="SMART" id="SM00487">
    <property type="entry name" value="DEXDc"/>
    <property type="match status" value="1"/>
</dbReference>
<dbReference type="InterPro" id="IPR011989">
    <property type="entry name" value="ARM-like"/>
</dbReference>
<dbReference type="FunFam" id="1.25.10.10:FF:000101">
    <property type="entry name" value="TATA-binding protein-associated factor 172 isoform X2"/>
    <property type="match status" value="1"/>
</dbReference>
<dbReference type="GO" id="GO:0016887">
    <property type="term" value="F:ATP hydrolysis activity"/>
    <property type="evidence" value="ECO:0007669"/>
    <property type="project" value="InterPro"/>
</dbReference>
<keyword evidence="5" id="KW-0347">Helicase</keyword>
<accession>A0AAE0SVL1</accession>
<dbReference type="InterPro" id="IPR001650">
    <property type="entry name" value="Helicase_C-like"/>
</dbReference>
<dbReference type="InterPro" id="IPR014001">
    <property type="entry name" value="Helicase_ATP-bd"/>
</dbReference>
<feature type="region of interest" description="Disordered" evidence="9">
    <location>
        <begin position="206"/>
        <end position="247"/>
    </location>
</feature>
<reference evidence="12" key="2">
    <citation type="journal article" date="2021" name="Genome Biol. Evol.">
        <title>Developing a high-quality reference genome for a parasitic bivalve with doubly uniparental inheritance (Bivalvia: Unionida).</title>
        <authorList>
            <person name="Smith C.H."/>
        </authorList>
    </citation>
    <scope>NUCLEOTIDE SEQUENCE</scope>
    <source>
        <strain evidence="12">CHS0354</strain>
        <tissue evidence="12">Mantle</tissue>
    </source>
</reference>
<reference evidence="12" key="1">
    <citation type="journal article" date="2021" name="Genome Biol. Evol.">
        <title>A High-Quality Reference Genome for a Parasitic Bivalve with Doubly Uniparental Inheritance (Bivalvia: Unionida).</title>
        <authorList>
            <person name="Smith C.H."/>
        </authorList>
    </citation>
    <scope>NUCLEOTIDE SEQUENCE</scope>
    <source>
        <strain evidence="12">CHS0354</strain>
    </source>
</reference>
<dbReference type="CDD" id="cd18793">
    <property type="entry name" value="SF2_C_SNF"/>
    <property type="match status" value="1"/>
</dbReference>
<proteinExistence type="predicted"/>
<keyword evidence="4" id="KW-0378">Hydrolase</keyword>
<evidence type="ECO:0000256" key="5">
    <source>
        <dbReference type="ARBA" id="ARBA00022806"/>
    </source>
</evidence>
<evidence type="ECO:0000256" key="8">
    <source>
        <dbReference type="ARBA" id="ARBA00023242"/>
    </source>
</evidence>
<dbReference type="Pfam" id="PF00176">
    <property type="entry name" value="SNF2-rel_dom"/>
    <property type="match status" value="1"/>
</dbReference>
<dbReference type="CDD" id="cd17999">
    <property type="entry name" value="DEXHc_Mot1"/>
    <property type="match status" value="1"/>
</dbReference>
<evidence type="ECO:0000256" key="1">
    <source>
        <dbReference type="ARBA" id="ARBA00004123"/>
    </source>
</evidence>
<dbReference type="GO" id="GO:0017025">
    <property type="term" value="F:TBP-class protein binding"/>
    <property type="evidence" value="ECO:0007669"/>
    <property type="project" value="InterPro"/>
</dbReference>
<dbReference type="Gene3D" id="1.25.10.10">
    <property type="entry name" value="Leucine-rich Repeat Variant"/>
    <property type="match status" value="2"/>
</dbReference>
<dbReference type="Gene3D" id="3.40.50.10810">
    <property type="entry name" value="Tandem AAA-ATPase domain"/>
    <property type="match status" value="1"/>
</dbReference>
<evidence type="ECO:0000256" key="3">
    <source>
        <dbReference type="ARBA" id="ARBA00022741"/>
    </source>
</evidence>
<dbReference type="SUPFAM" id="SSF52540">
    <property type="entry name" value="P-loop containing nucleoside triphosphate hydrolases"/>
    <property type="match status" value="2"/>
</dbReference>
<dbReference type="SUPFAM" id="SSF48371">
    <property type="entry name" value="ARM repeat"/>
    <property type="match status" value="1"/>
</dbReference>
<evidence type="ECO:0000259" key="10">
    <source>
        <dbReference type="PROSITE" id="PS51192"/>
    </source>
</evidence>
<dbReference type="Pfam" id="PF12054">
    <property type="entry name" value="DUF3535"/>
    <property type="match status" value="1"/>
</dbReference>
<dbReference type="InterPro" id="IPR000330">
    <property type="entry name" value="SNF2_N"/>
</dbReference>
<dbReference type="InterPro" id="IPR027417">
    <property type="entry name" value="P-loop_NTPase"/>
</dbReference>
<keyword evidence="6" id="KW-0067">ATP-binding</keyword>
<sequence length="1821" mass="204406">MTTRLDRLFLLLDTGSTPIIRKSAALQLGEVQKLHPYELNNLLTKVHVYLKSTNWDTRIAAAQAVEAISKNVPQWEPRGAPKQESPDLSILSEGKLLFSQFDLTKVILYGASLLGSEGETFDLDDKNNDLDDKVQLTRQRQLLNKKLGLDVAGNLGLVFENELFSDEDLLSKTQTNNTDIKEEVKPVTEIVKQQLRDLGGITALSSRERNRAKRKAKAFAKQSSRDYSCESETEPPSKKSKLFDGEDVGENSCETLASEENDDWPFESFCDLLMADMFNSSWETRHGAATGLREVIKQHGRGAGKSMDTPADLMVQANQIWLGDLALRLLCVLALDRFGDFVSDEVVAPVRETCAQTLGVVSKYLDGEQVRGVMSVLLQLLAQKQWEVRHAGLLGLKYLLAVRTDMTNELLPYVTPYIFQGLQDVDDDVRAVAASAIVPVSDNLVHLLSHQIPVILTSLWNTLLDLDDLTASTNSIMTLLSILLAHPKAPILDQMSIPLHELVPRLWPFFRHNISSVRKAALATLNTLLLVENTQYPQSAWLPLILQDSLRHVYQRALLEPEPQILDLVEKVWTQMIIKVPLDFLLIAAIPWMGVWLSLAMQPSKIPYDQTYLIEARHRGRSDHDPSRSRHQFGPSILTQSQSNDAKQQPEYIAGYETANSSIQERDACVIRARVTAAKLLGVLFSHVTKPLPNLPAEVEKPIDSVAKLITFHLSTKSAVQRLVVAEVLYHWAQQENCMCPEDLKSKLLLSLNEGIYFDEIAMSFTRLQTECRDFLASLKQQGINMDTIVPPNTILSLDQSQMLATSVFDQVKGALKPRMLQTFEERRGQLRNSVNITSQEQQGLTTRVQSSLARALVMLNALPDKLNPVIRPLMEAIKKEENYYLQHEAGRCIAHLLKHCLARDPCPNSKIVKNLCSALCCDPNCTPPVQINFSNTTDGTAPEASCNTFHGILTLNRLQKTPETGRRFFKKSSNLKMDVPGLSDLSQGNSEVQKNLLVQRQGAENALTIVAQLFDHRLPNDLPTLWKIISSPLMHEDDNLVQMDESLAQEIVHSLQVLETVCPVLHNSLLLKVIDKLPKLLTYLQCKYTAVRHMAARCLGVLSQLLPSEVMTFTIEKVLPLLEVSDNDTTRQGASEAIANIIDHLGLSLIPYIVLLVVPVLGRMSDQNEAVRLMNTHCFATLIRLMPLEAGIPDPPEMKISLSKQKEVERKFLEQLMDGSKLESYNIEVPIKAELRKYQQDGVNWLAFLSKYKLHGILCDDMGLGKTLQSICIIANDHKLRGEQYTKTKSPNYTPLPSIVVCPPTLIGHWVYEVKKFVDSKHLNPLMYAGPPAERMKLQKKAKKHNLIVASYDVVRNDIDFFGSISWNYCVLDEGHIIKNGKTKISKAVKQLNCNHRLILSGTPIQNNVLDLWSLFDFLIPGFLGSEKQFQARYGKPILASREAKSSSKEQEAGALAMDSLHRQVLPFILRRLKEDVLQDLPPKIIQDYYCDLSPLQIQLYEDFAKSQAKKGVEDCLMQDHGRNVHVQASTHVFQALQYLKKVCNHPALVLNPSHPKYDDIMQQLKQQNSSLHDIQLAPKLTALRQLLNDCGIGVVSESSTDDTPVVNQHRVLLFCQLKSMLEIVEKDLLKACMPSVTYLRLDGTIPAGSRHDIVHRFNNDPSIDILLLTTHVGGLGLNLTGADTVIFVEHDWNPMKDLQAMDRAHRIGQKKVVNVYRLVTRGTLEEKIMGLQKFKMTIANTVISQDNSSLQTMGTDQLLELFSLEEKKKGESAAAAVFDGSTPSKKESVKSILDNLGDLWDTEQYEKEYSLDAFMNSLK</sequence>
<reference evidence="12" key="3">
    <citation type="submission" date="2023-05" db="EMBL/GenBank/DDBJ databases">
        <authorList>
            <person name="Smith C.H."/>
        </authorList>
    </citation>
    <scope>NUCLEOTIDE SEQUENCE</scope>
    <source>
        <strain evidence="12">CHS0354</strain>
        <tissue evidence="12">Mantle</tissue>
    </source>
</reference>
<dbReference type="PANTHER" id="PTHR36498:SF1">
    <property type="entry name" value="TATA-BINDING PROTEIN-ASSOCIATED FACTOR 172"/>
    <property type="match status" value="1"/>
</dbReference>
<organism evidence="12 13">
    <name type="scientific">Potamilus streckersoni</name>
    <dbReference type="NCBI Taxonomy" id="2493646"/>
    <lineage>
        <taxon>Eukaryota</taxon>
        <taxon>Metazoa</taxon>
        <taxon>Spiralia</taxon>
        <taxon>Lophotrochozoa</taxon>
        <taxon>Mollusca</taxon>
        <taxon>Bivalvia</taxon>
        <taxon>Autobranchia</taxon>
        <taxon>Heteroconchia</taxon>
        <taxon>Palaeoheterodonta</taxon>
        <taxon>Unionida</taxon>
        <taxon>Unionoidea</taxon>
        <taxon>Unionidae</taxon>
        <taxon>Ambleminae</taxon>
        <taxon>Lampsilini</taxon>
        <taxon>Potamilus</taxon>
    </lineage>
</organism>
<feature type="compositionally biased region" description="Polar residues" evidence="9">
    <location>
        <begin position="637"/>
        <end position="646"/>
    </location>
</feature>
<keyword evidence="8" id="KW-0539">Nucleus</keyword>
<keyword evidence="13" id="KW-1185">Reference proteome</keyword>
<keyword evidence="2" id="KW-0677">Repeat</keyword>
<evidence type="ECO:0000313" key="12">
    <source>
        <dbReference type="EMBL" id="KAK3598869.1"/>
    </source>
</evidence>
<dbReference type="InterPro" id="IPR038718">
    <property type="entry name" value="SNF2-like_sf"/>
</dbReference>
<dbReference type="PANTHER" id="PTHR36498">
    <property type="entry name" value="TATA-BINDING PROTEIN-ASSOCIATED FACTOR 172"/>
    <property type="match status" value="1"/>
</dbReference>
<dbReference type="InterPro" id="IPR044078">
    <property type="entry name" value="Mot1_ATP-bd"/>
</dbReference>
<dbReference type="Pfam" id="PF00271">
    <property type="entry name" value="Helicase_C"/>
    <property type="match status" value="1"/>
</dbReference>
<dbReference type="InterPro" id="IPR049730">
    <property type="entry name" value="SNF2/RAD54-like_C"/>
</dbReference>
<evidence type="ECO:0000256" key="4">
    <source>
        <dbReference type="ARBA" id="ARBA00022801"/>
    </source>
</evidence>
<dbReference type="EMBL" id="JAEAOA010000567">
    <property type="protein sequence ID" value="KAK3598869.1"/>
    <property type="molecule type" value="Genomic_DNA"/>
</dbReference>
<feature type="region of interest" description="Disordered" evidence="9">
    <location>
        <begin position="620"/>
        <end position="646"/>
    </location>
</feature>
<dbReference type="InterPro" id="IPR022707">
    <property type="entry name" value="Mot1_central_dom"/>
</dbReference>
<dbReference type="GO" id="GO:0004386">
    <property type="term" value="F:helicase activity"/>
    <property type="evidence" value="ECO:0007669"/>
    <property type="project" value="UniProtKB-KW"/>
</dbReference>
<evidence type="ECO:0000256" key="9">
    <source>
        <dbReference type="SAM" id="MobiDB-lite"/>
    </source>
</evidence>
<evidence type="ECO:0008006" key="14">
    <source>
        <dbReference type="Google" id="ProtNLM"/>
    </source>
</evidence>
<dbReference type="InterPro" id="IPR044972">
    <property type="entry name" value="Mot1"/>
</dbReference>
<protein>
    <recommendedName>
        <fullName evidence="14">TATA-binding protein-associated factor 172</fullName>
    </recommendedName>
</protein>
<evidence type="ECO:0000259" key="11">
    <source>
        <dbReference type="PROSITE" id="PS51194"/>
    </source>
</evidence>
<comment type="subcellular location">
    <subcellularLocation>
        <location evidence="1">Nucleus</location>
    </subcellularLocation>
</comment>
<dbReference type="GO" id="GO:0005524">
    <property type="term" value="F:ATP binding"/>
    <property type="evidence" value="ECO:0007669"/>
    <property type="project" value="UniProtKB-KW"/>
</dbReference>
<dbReference type="GO" id="GO:0003677">
    <property type="term" value="F:DNA binding"/>
    <property type="evidence" value="ECO:0007669"/>
    <property type="project" value="UniProtKB-KW"/>
</dbReference>
<dbReference type="InterPro" id="IPR016024">
    <property type="entry name" value="ARM-type_fold"/>
</dbReference>
<dbReference type="FunFam" id="3.40.50.10810:FF:000009">
    <property type="entry name" value="B-TFIID TATA-box-binding protein-associated factor 1"/>
    <property type="match status" value="1"/>
</dbReference>
<dbReference type="FunFam" id="3.40.50.300:FF:000428">
    <property type="entry name" value="TATA-binding protein-associated factor 172"/>
    <property type="match status" value="1"/>
</dbReference>
<dbReference type="Gene3D" id="3.40.50.300">
    <property type="entry name" value="P-loop containing nucleotide triphosphate hydrolases"/>
    <property type="match status" value="1"/>
</dbReference>
<dbReference type="SMART" id="SM00490">
    <property type="entry name" value="HELICc"/>
    <property type="match status" value="1"/>
</dbReference>
<evidence type="ECO:0000256" key="6">
    <source>
        <dbReference type="ARBA" id="ARBA00022840"/>
    </source>
</evidence>
<feature type="domain" description="Helicase C-terminal" evidence="11">
    <location>
        <begin position="1600"/>
        <end position="1756"/>
    </location>
</feature>
<feature type="domain" description="Helicase ATP-binding" evidence="10">
    <location>
        <begin position="1248"/>
        <end position="1423"/>
    </location>
</feature>
<keyword evidence="7" id="KW-0238">DNA-binding</keyword>
<comment type="caution">
    <text evidence="12">The sequence shown here is derived from an EMBL/GenBank/DDBJ whole genome shotgun (WGS) entry which is preliminary data.</text>
</comment>
<feature type="compositionally biased region" description="Basic and acidic residues" evidence="9">
    <location>
        <begin position="235"/>
        <end position="244"/>
    </location>
</feature>
<evidence type="ECO:0000256" key="2">
    <source>
        <dbReference type="ARBA" id="ARBA00022737"/>
    </source>
</evidence>
<keyword evidence="3" id="KW-0547">Nucleotide-binding</keyword>
<name>A0AAE0SVL1_9BIVA</name>
<gene>
    <name evidence="12" type="ORF">CHS0354_008617</name>
</gene>
<dbReference type="GO" id="GO:0005634">
    <property type="term" value="C:nucleus"/>
    <property type="evidence" value="ECO:0007669"/>
    <property type="project" value="UniProtKB-SubCell"/>
</dbReference>
<dbReference type="PROSITE" id="PS51192">
    <property type="entry name" value="HELICASE_ATP_BIND_1"/>
    <property type="match status" value="1"/>
</dbReference>
<evidence type="ECO:0000313" key="13">
    <source>
        <dbReference type="Proteomes" id="UP001195483"/>
    </source>
</evidence>
<evidence type="ECO:0000256" key="7">
    <source>
        <dbReference type="ARBA" id="ARBA00023125"/>
    </source>
</evidence>